<accession>A0ABN3VAR7</accession>
<dbReference type="RefSeq" id="WP_344679500.1">
    <property type="nucleotide sequence ID" value="NZ_BAAAUX010000011.1"/>
</dbReference>
<sequence length="123" mass="13297">MSSDEPDVVHFVCYGNSAGYRPDLPGDREQETEWLEDFLTVAPGLRGRVLGTHVQTWEHCFALLSPERAAAVEDLRRPVGGVHFAGDWTSPTAGTHGALDEAKRVADAVLTGAGIPPRARETC</sequence>
<evidence type="ECO:0000313" key="2">
    <source>
        <dbReference type="EMBL" id="GAA2787379.1"/>
    </source>
</evidence>
<dbReference type="SUPFAM" id="SSF51905">
    <property type="entry name" value="FAD/NAD(P)-binding domain"/>
    <property type="match status" value="1"/>
</dbReference>
<dbReference type="Proteomes" id="UP001500979">
    <property type="component" value="Unassembled WGS sequence"/>
</dbReference>
<keyword evidence="3" id="KW-1185">Reference proteome</keyword>
<proteinExistence type="predicted"/>
<name>A0ABN3VAR7_9PSEU</name>
<dbReference type="InterPro" id="IPR002937">
    <property type="entry name" value="Amino_oxidase"/>
</dbReference>
<dbReference type="Pfam" id="PF01593">
    <property type="entry name" value="Amino_oxidase"/>
    <property type="match status" value="1"/>
</dbReference>
<gene>
    <name evidence="2" type="ORF">GCM10010470_22290</name>
</gene>
<feature type="domain" description="Amine oxidase" evidence="1">
    <location>
        <begin position="67"/>
        <end position="110"/>
    </location>
</feature>
<reference evidence="2 3" key="1">
    <citation type="journal article" date="2019" name="Int. J. Syst. Evol. Microbiol.">
        <title>The Global Catalogue of Microorganisms (GCM) 10K type strain sequencing project: providing services to taxonomists for standard genome sequencing and annotation.</title>
        <authorList>
            <consortium name="The Broad Institute Genomics Platform"/>
            <consortium name="The Broad Institute Genome Sequencing Center for Infectious Disease"/>
            <person name="Wu L."/>
            <person name="Ma J."/>
        </authorList>
    </citation>
    <scope>NUCLEOTIDE SEQUENCE [LARGE SCALE GENOMIC DNA]</scope>
    <source>
        <strain evidence="2 3">JCM 9383</strain>
    </source>
</reference>
<dbReference type="InterPro" id="IPR036188">
    <property type="entry name" value="FAD/NAD-bd_sf"/>
</dbReference>
<protein>
    <recommendedName>
        <fullName evidence="1">Amine oxidase domain-containing protein</fullName>
    </recommendedName>
</protein>
<evidence type="ECO:0000259" key="1">
    <source>
        <dbReference type="Pfam" id="PF01593"/>
    </source>
</evidence>
<comment type="caution">
    <text evidence="2">The sequence shown here is derived from an EMBL/GenBank/DDBJ whole genome shotgun (WGS) entry which is preliminary data.</text>
</comment>
<evidence type="ECO:0000313" key="3">
    <source>
        <dbReference type="Proteomes" id="UP001500979"/>
    </source>
</evidence>
<organism evidence="2 3">
    <name type="scientific">Saccharopolyspora taberi</name>
    <dbReference type="NCBI Taxonomy" id="60895"/>
    <lineage>
        <taxon>Bacteria</taxon>
        <taxon>Bacillati</taxon>
        <taxon>Actinomycetota</taxon>
        <taxon>Actinomycetes</taxon>
        <taxon>Pseudonocardiales</taxon>
        <taxon>Pseudonocardiaceae</taxon>
        <taxon>Saccharopolyspora</taxon>
    </lineage>
</organism>
<dbReference type="EMBL" id="BAAAUX010000011">
    <property type="protein sequence ID" value="GAA2787379.1"/>
    <property type="molecule type" value="Genomic_DNA"/>
</dbReference>